<dbReference type="Proteomes" id="UP001194746">
    <property type="component" value="Unassembled WGS sequence"/>
</dbReference>
<dbReference type="GO" id="GO:0016491">
    <property type="term" value="F:oxidoreductase activity"/>
    <property type="evidence" value="ECO:0007669"/>
    <property type="project" value="InterPro"/>
</dbReference>
<dbReference type="AlphaFoldDB" id="A0AAD4CWB2"/>
<dbReference type="Pfam" id="PF01323">
    <property type="entry name" value="DSBA"/>
    <property type="match status" value="1"/>
</dbReference>
<dbReference type="InterPro" id="IPR036249">
    <property type="entry name" value="Thioredoxin-like_sf"/>
</dbReference>
<name>A0AAD4CWB2_ASPNN</name>
<dbReference type="InterPro" id="IPR001853">
    <property type="entry name" value="DSBA-like_thioredoxin_dom"/>
</dbReference>
<comment type="caution">
    <text evidence="2">The sequence shown here is derived from an EMBL/GenBank/DDBJ whole genome shotgun (WGS) entry which is preliminary data.</text>
</comment>
<dbReference type="PANTHER" id="PTHR13887:SF41">
    <property type="entry name" value="THIOREDOXIN SUPERFAMILY PROTEIN"/>
    <property type="match status" value="1"/>
</dbReference>
<gene>
    <name evidence="2" type="ORF">FE257_009874</name>
</gene>
<evidence type="ECO:0000259" key="1">
    <source>
        <dbReference type="Pfam" id="PF01323"/>
    </source>
</evidence>
<dbReference type="EMBL" id="VCAU01000006">
    <property type="protein sequence ID" value="KAF9893706.1"/>
    <property type="molecule type" value="Genomic_DNA"/>
</dbReference>
<organism evidence="2 3">
    <name type="scientific">Aspergillus nanangensis</name>
    <dbReference type="NCBI Taxonomy" id="2582783"/>
    <lineage>
        <taxon>Eukaryota</taxon>
        <taxon>Fungi</taxon>
        <taxon>Dikarya</taxon>
        <taxon>Ascomycota</taxon>
        <taxon>Pezizomycotina</taxon>
        <taxon>Eurotiomycetes</taxon>
        <taxon>Eurotiomycetidae</taxon>
        <taxon>Eurotiales</taxon>
        <taxon>Aspergillaceae</taxon>
        <taxon>Aspergillus</taxon>
        <taxon>Aspergillus subgen. Circumdati</taxon>
    </lineage>
</organism>
<evidence type="ECO:0000313" key="3">
    <source>
        <dbReference type="Proteomes" id="UP001194746"/>
    </source>
</evidence>
<keyword evidence="3" id="KW-1185">Reference proteome</keyword>
<feature type="domain" description="DSBA-like thioredoxin" evidence="1">
    <location>
        <begin position="5"/>
        <end position="213"/>
    </location>
</feature>
<accession>A0AAD4CWB2</accession>
<evidence type="ECO:0000313" key="2">
    <source>
        <dbReference type="EMBL" id="KAF9893706.1"/>
    </source>
</evidence>
<protein>
    <recommendedName>
        <fullName evidence="1">DSBA-like thioredoxin domain-containing protein</fullName>
    </recommendedName>
</protein>
<reference evidence="2" key="1">
    <citation type="journal article" date="2019" name="Beilstein J. Org. Chem.">
        <title>Nanangenines: drimane sesquiterpenoids as the dominant metabolite cohort of a novel Australian fungus, Aspergillus nanangensis.</title>
        <authorList>
            <person name="Lacey H.J."/>
            <person name="Gilchrist C.L.M."/>
            <person name="Crombie A."/>
            <person name="Kalaitzis J.A."/>
            <person name="Vuong D."/>
            <person name="Rutledge P.J."/>
            <person name="Turner P."/>
            <person name="Pitt J.I."/>
            <person name="Lacey E."/>
            <person name="Chooi Y.H."/>
            <person name="Piggott A.M."/>
        </authorList>
    </citation>
    <scope>NUCLEOTIDE SEQUENCE</scope>
    <source>
        <strain evidence="2">MST-FP2251</strain>
    </source>
</reference>
<sequence>MSTIQIDIISDPICPWCYIGYRSLQRAITLYQKTYPGGSKDTFQITWKPYFIDQSPPTEPELIQDRMVRRMQDPKQVAAAQTRLKRVGMQVGLQLKFGGYIGSSRTAHRILYLVQEEKGSEMQSLVAERLFHFQFEREMDVSDEGVVVQAAVQAGLDEEEVRGWLASGRGQDEVEEEQRAIRASGEVRGVPHFVVGGERHLEGAEDFTEFLEAFVAVRNQD</sequence>
<dbReference type="PANTHER" id="PTHR13887">
    <property type="entry name" value="GLUTATHIONE S-TRANSFERASE KAPPA"/>
    <property type="match status" value="1"/>
</dbReference>
<proteinExistence type="predicted"/>
<dbReference type="SUPFAM" id="SSF52833">
    <property type="entry name" value="Thioredoxin-like"/>
    <property type="match status" value="1"/>
</dbReference>
<dbReference type="Gene3D" id="3.40.30.10">
    <property type="entry name" value="Glutaredoxin"/>
    <property type="match status" value="1"/>
</dbReference>
<dbReference type="CDD" id="cd03024">
    <property type="entry name" value="DsbA_FrnE"/>
    <property type="match status" value="1"/>
</dbReference>
<reference evidence="2" key="2">
    <citation type="submission" date="2020-02" db="EMBL/GenBank/DDBJ databases">
        <authorList>
            <person name="Gilchrist C.L.M."/>
            <person name="Chooi Y.-H."/>
        </authorList>
    </citation>
    <scope>NUCLEOTIDE SEQUENCE</scope>
    <source>
        <strain evidence="2">MST-FP2251</strain>
    </source>
</reference>